<feature type="domain" description="Pseudouridine synthase RsuA/RluA-like" evidence="4">
    <location>
        <begin position="136"/>
        <end position="371"/>
    </location>
</feature>
<accession>A0ABD3MPI1</accession>
<dbReference type="EMBL" id="JALLBG020000101">
    <property type="protein sequence ID" value="KAL3764798.1"/>
    <property type="molecule type" value="Genomic_DNA"/>
</dbReference>
<evidence type="ECO:0000256" key="3">
    <source>
        <dbReference type="SAM" id="MobiDB-lite"/>
    </source>
</evidence>
<dbReference type="Pfam" id="PF00849">
    <property type="entry name" value="PseudoU_synth_2"/>
    <property type="match status" value="1"/>
</dbReference>
<evidence type="ECO:0000313" key="6">
    <source>
        <dbReference type="Proteomes" id="UP001530293"/>
    </source>
</evidence>
<proteinExistence type="inferred from homology"/>
<comment type="caution">
    <text evidence="5">The sequence shown here is derived from an EMBL/GenBank/DDBJ whole genome shotgun (WGS) entry which is preliminary data.</text>
</comment>
<name>A0ABD3MPI1_9STRA</name>
<dbReference type="InterPro" id="IPR020103">
    <property type="entry name" value="PsdUridine_synth_cat_dom_sf"/>
</dbReference>
<organism evidence="5 6">
    <name type="scientific">Discostella pseudostelligera</name>
    <dbReference type="NCBI Taxonomy" id="259834"/>
    <lineage>
        <taxon>Eukaryota</taxon>
        <taxon>Sar</taxon>
        <taxon>Stramenopiles</taxon>
        <taxon>Ochrophyta</taxon>
        <taxon>Bacillariophyta</taxon>
        <taxon>Coscinodiscophyceae</taxon>
        <taxon>Thalassiosirophycidae</taxon>
        <taxon>Stephanodiscales</taxon>
        <taxon>Stephanodiscaceae</taxon>
        <taxon>Discostella</taxon>
    </lineage>
</organism>
<dbReference type="InterPro" id="IPR006145">
    <property type="entry name" value="PsdUridine_synth_RsuA/RluA"/>
</dbReference>
<dbReference type="InterPro" id="IPR020094">
    <property type="entry name" value="TruA/RsuA/RluB/E/F_N"/>
</dbReference>
<keyword evidence="6" id="KW-1185">Reference proteome</keyword>
<evidence type="ECO:0000256" key="2">
    <source>
        <dbReference type="ARBA" id="ARBA00023235"/>
    </source>
</evidence>
<dbReference type="InterPro" id="IPR050343">
    <property type="entry name" value="RsuA_PseudoU_synthase"/>
</dbReference>
<sequence length="495" mass="54990">MPAPPSPSPSLPPKKNAPRFLDYRRNPLPLDVAVSLSSLADGALPNNCNTCTAFSSQSSRQLILSKKVMVNGKPECSCHRLVCRDQDKIEVALCTADEDDNDCKNICNEENGDETKQLQKTPKYTTVRLNIAFPRYFICYKPRGVVCSNLRNEGIDREDVVLISDWLLNINPRYSSSSSSGVCSLLDNVNYSSSDDDCKLVENENGGNKVWSMSPIQTVGRLDEQSEGLLFLTNDGSFSRLLCDPDFGLQKTYRVVVRGSGYGKMMMSLSDRYDCTEEDGGCCCEDDACGRRWNDTGNHRSFADLVGEMIERGNRVPTTTSTTSQKAYFPFESCTVLDAGRLPSQHSSDDSYFALIDLVLREGKRHAVRRIIKNANLRVCFLSRIAVEGLLMGIEYDVVKPQSLNEAQSMGFLVPIDGRGGGDQREGYRRRKVHVMKILSRSGRCSNQHHVVSDDVLNGDDAVVHCSILHPGYLMELSGCDVDRIFALRNVVRSG</sequence>
<dbReference type="PROSITE" id="PS01149">
    <property type="entry name" value="PSI_RSU"/>
    <property type="match status" value="1"/>
</dbReference>
<feature type="compositionally biased region" description="Pro residues" evidence="3">
    <location>
        <begin position="1"/>
        <end position="12"/>
    </location>
</feature>
<dbReference type="Gene3D" id="3.30.70.580">
    <property type="entry name" value="Pseudouridine synthase I, catalytic domain, N-terminal subdomain"/>
    <property type="match status" value="1"/>
</dbReference>
<evidence type="ECO:0000256" key="1">
    <source>
        <dbReference type="ARBA" id="ARBA00008348"/>
    </source>
</evidence>
<keyword evidence="2" id="KW-0413">Isomerase</keyword>
<dbReference type="Gene3D" id="3.30.70.1560">
    <property type="entry name" value="Alpha-L RNA-binding motif"/>
    <property type="match status" value="2"/>
</dbReference>
<comment type="similarity">
    <text evidence="1">Belongs to the pseudouridine synthase RsuA family.</text>
</comment>
<dbReference type="PANTHER" id="PTHR47683">
    <property type="entry name" value="PSEUDOURIDINE SYNTHASE FAMILY PROTEIN-RELATED"/>
    <property type="match status" value="1"/>
</dbReference>
<evidence type="ECO:0000259" key="4">
    <source>
        <dbReference type="Pfam" id="PF00849"/>
    </source>
</evidence>
<dbReference type="SUPFAM" id="SSF55120">
    <property type="entry name" value="Pseudouridine synthase"/>
    <property type="match status" value="1"/>
</dbReference>
<dbReference type="AlphaFoldDB" id="A0ABD3MPI1"/>
<protein>
    <recommendedName>
        <fullName evidence="4">Pseudouridine synthase RsuA/RluA-like domain-containing protein</fullName>
    </recommendedName>
</protein>
<dbReference type="InterPro" id="IPR042092">
    <property type="entry name" value="PsdUridine_s_RsuA/RluB/E/F_cat"/>
</dbReference>
<dbReference type="GO" id="GO:0009982">
    <property type="term" value="F:pseudouridine synthase activity"/>
    <property type="evidence" value="ECO:0007669"/>
    <property type="project" value="UniProtKB-ARBA"/>
</dbReference>
<evidence type="ECO:0000313" key="5">
    <source>
        <dbReference type="EMBL" id="KAL3764798.1"/>
    </source>
</evidence>
<dbReference type="Proteomes" id="UP001530293">
    <property type="component" value="Unassembled WGS sequence"/>
</dbReference>
<dbReference type="PANTHER" id="PTHR47683:SF2">
    <property type="entry name" value="RNA-BINDING S4 DOMAIN-CONTAINING PROTEIN"/>
    <property type="match status" value="1"/>
</dbReference>
<gene>
    <name evidence="5" type="ORF">ACHAWU_006215</name>
</gene>
<dbReference type="InterPro" id="IPR018496">
    <property type="entry name" value="PsdUridine_synth_RsuA/RluB_CS"/>
</dbReference>
<reference evidence="5 6" key="1">
    <citation type="submission" date="2024-10" db="EMBL/GenBank/DDBJ databases">
        <title>Updated reference genomes for cyclostephanoid diatoms.</title>
        <authorList>
            <person name="Roberts W.R."/>
            <person name="Alverson A.J."/>
        </authorList>
    </citation>
    <scope>NUCLEOTIDE SEQUENCE [LARGE SCALE GENOMIC DNA]</scope>
    <source>
        <strain evidence="5 6">AJA232-27</strain>
    </source>
</reference>
<dbReference type="GO" id="GO:0006364">
    <property type="term" value="P:rRNA processing"/>
    <property type="evidence" value="ECO:0007669"/>
    <property type="project" value="UniProtKB-ARBA"/>
</dbReference>
<feature type="region of interest" description="Disordered" evidence="3">
    <location>
        <begin position="1"/>
        <end position="20"/>
    </location>
</feature>